<evidence type="ECO:0000313" key="9">
    <source>
        <dbReference type="Proteomes" id="UP000619743"/>
    </source>
</evidence>
<dbReference type="PRINTS" id="PR01011">
    <property type="entry name" value="GLUTPROXDASE"/>
</dbReference>
<dbReference type="PIRSF" id="PIRSF000303">
    <property type="entry name" value="Glutathion_perox"/>
    <property type="match status" value="1"/>
</dbReference>
<dbReference type="AlphaFoldDB" id="A0A8J2XMB3"/>
<comment type="caution">
    <text evidence="8">The sequence shown here is derived from an EMBL/GenBank/DDBJ whole genome shotgun (WGS) entry which is preliminary data.</text>
</comment>
<keyword evidence="9" id="KW-1185">Reference proteome</keyword>
<proteinExistence type="inferred from homology"/>
<gene>
    <name evidence="8" type="ORF">GCM10011369_01080</name>
</gene>
<dbReference type="PROSITE" id="PS51257">
    <property type="entry name" value="PROKAR_LIPOPROTEIN"/>
    <property type="match status" value="1"/>
</dbReference>
<feature type="domain" description="Thioredoxin" evidence="7">
    <location>
        <begin position="12"/>
        <end position="184"/>
    </location>
</feature>
<dbReference type="PANTHER" id="PTHR11592:SF44">
    <property type="entry name" value="GLUTATHIONE PEROXIDASE"/>
    <property type="match status" value="1"/>
</dbReference>
<feature type="signal peptide" evidence="6">
    <location>
        <begin position="1"/>
        <end position="25"/>
    </location>
</feature>
<dbReference type="InterPro" id="IPR029759">
    <property type="entry name" value="GPX_AS"/>
</dbReference>
<organism evidence="8 9">
    <name type="scientific">Neiella marina</name>
    <dbReference type="NCBI Taxonomy" id="508461"/>
    <lineage>
        <taxon>Bacteria</taxon>
        <taxon>Pseudomonadati</taxon>
        <taxon>Pseudomonadota</taxon>
        <taxon>Gammaproteobacteria</taxon>
        <taxon>Alteromonadales</taxon>
        <taxon>Echinimonadaceae</taxon>
        <taxon>Neiella</taxon>
    </lineage>
</organism>
<dbReference type="EMBL" id="BMDX01000001">
    <property type="protein sequence ID" value="GGA63550.1"/>
    <property type="molecule type" value="Genomic_DNA"/>
</dbReference>
<feature type="active site" evidence="4">
    <location>
        <position position="65"/>
    </location>
</feature>
<dbReference type="Proteomes" id="UP000619743">
    <property type="component" value="Unassembled WGS sequence"/>
</dbReference>
<dbReference type="PROSITE" id="PS51355">
    <property type="entry name" value="GLUTATHIONE_PEROXID_3"/>
    <property type="match status" value="1"/>
</dbReference>
<sequence>MITTPGKLVKSIALLAAIASFGVTAASCPDTLKFVKRKLNSSETVNLCTEYSGKPLLIVNTASYCGFTPQFKGLEKLYADYKDKGLVVLGFPSHDFNQEDKDEGKTAELCELTYGVKFPMFEPMPVRGDDADPFYRKLAAQAGEAPKWNFHKYVVNREGKVIASFSAMTKPDSDDMIKAIESAM</sequence>
<evidence type="ECO:0000256" key="3">
    <source>
        <dbReference type="ARBA" id="ARBA00023002"/>
    </source>
</evidence>
<name>A0A8J2XMB3_9GAMM</name>
<reference evidence="9" key="1">
    <citation type="journal article" date="2019" name="Int. J. Syst. Evol. Microbiol.">
        <title>The Global Catalogue of Microorganisms (GCM) 10K type strain sequencing project: providing services to taxonomists for standard genome sequencing and annotation.</title>
        <authorList>
            <consortium name="The Broad Institute Genomics Platform"/>
            <consortium name="The Broad Institute Genome Sequencing Center for Infectious Disease"/>
            <person name="Wu L."/>
            <person name="Ma J."/>
        </authorList>
    </citation>
    <scope>NUCLEOTIDE SEQUENCE [LARGE SCALE GENOMIC DNA]</scope>
    <source>
        <strain evidence="9">CGMCC 1.10130</strain>
    </source>
</reference>
<dbReference type="GO" id="GO:0034599">
    <property type="term" value="P:cellular response to oxidative stress"/>
    <property type="evidence" value="ECO:0007669"/>
    <property type="project" value="TreeGrafter"/>
</dbReference>
<dbReference type="PANTHER" id="PTHR11592">
    <property type="entry name" value="GLUTATHIONE PEROXIDASE"/>
    <property type="match status" value="1"/>
</dbReference>
<feature type="chain" id="PRO_5035231634" description="Glutathione peroxidase" evidence="6">
    <location>
        <begin position="26"/>
        <end position="184"/>
    </location>
</feature>
<dbReference type="InterPro" id="IPR000889">
    <property type="entry name" value="Glutathione_peroxidase"/>
</dbReference>
<dbReference type="InterPro" id="IPR036249">
    <property type="entry name" value="Thioredoxin-like_sf"/>
</dbReference>
<keyword evidence="2 5" id="KW-0575">Peroxidase</keyword>
<accession>A0A8J2XMB3</accession>
<evidence type="ECO:0000256" key="2">
    <source>
        <dbReference type="ARBA" id="ARBA00022559"/>
    </source>
</evidence>
<dbReference type="InterPro" id="IPR013766">
    <property type="entry name" value="Thioredoxin_domain"/>
</dbReference>
<dbReference type="CDD" id="cd00340">
    <property type="entry name" value="GSH_Peroxidase"/>
    <property type="match status" value="1"/>
</dbReference>
<keyword evidence="3 5" id="KW-0560">Oxidoreductase</keyword>
<dbReference type="PROSITE" id="PS00460">
    <property type="entry name" value="GLUTATHIONE_PEROXID_1"/>
    <property type="match status" value="1"/>
</dbReference>
<dbReference type="Pfam" id="PF00255">
    <property type="entry name" value="GSHPx"/>
    <property type="match status" value="1"/>
</dbReference>
<evidence type="ECO:0000313" key="8">
    <source>
        <dbReference type="EMBL" id="GGA63550.1"/>
    </source>
</evidence>
<keyword evidence="6" id="KW-0732">Signal</keyword>
<dbReference type="PROSITE" id="PS51352">
    <property type="entry name" value="THIOREDOXIN_2"/>
    <property type="match status" value="1"/>
</dbReference>
<protein>
    <recommendedName>
        <fullName evidence="5">Glutathione peroxidase</fullName>
    </recommendedName>
</protein>
<dbReference type="Gene3D" id="3.40.30.10">
    <property type="entry name" value="Glutaredoxin"/>
    <property type="match status" value="1"/>
</dbReference>
<evidence type="ECO:0000256" key="4">
    <source>
        <dbReference type="PIRSR" id="PIRSR000303-1"/>
    </source>
</evidence>
<evidence type="ECO:0000256" key="1">
    <source>
        <dbReference type="ARBA" id="ARBA00006926"/>
    </source>
</evidence>
<evidence type="ECO:0000256" key="5">
    <source>
        <dbReference type="RuleBase" id="RU000499"/>
    </source>
</evidence>
<dbReference type="GO" id="GO:0004601">
    <property type="term" value="F:peroxidase activity"/>
    <property type="evidence" value="ECO:0007669"/>
    <property type="project" value="UniProtKB-KW"/>
</dbReference>
<evidence type="ECO:0000256" key="6">
    <source>
        <dbReference type="SAM" id="SignalP"/>
    </source>
</evidence>
<comment type="similarity">
    <text evidence="1 5">Belongs to the glutathione peroxidase family.</text>
</comment>
<evidence type="ECO:0000259" key="7">
    <source>
        <dbReference type="PROSITE" id="PS51352"/>
    </source>
</evidence>
<dbReference type="SUPFAM" id="SSF52833">
    <property type="entry name" value="Thioredoxin-like"/>
    <property type="match status" value="1"/>
</dbReference>